<feature type="compositionally biased region" description="Basic and acidic residues" evidence="6">
    <location>
        <begin position="1195"/>
        <end position="1205"/>
    </location>
</feature>
<accession>A0A9P0GFD5</accession>
<feature type="region of interest" description="Disordered" evidence="6">
    <location>
        <begin position="399"/>
        <end position="518"/>
    </location>
</feature>
<evidence type="ECO:0000256" key="2">
    <source>
        <dbReference type="ARBA" id="ARBA00022540"/>
    </source>
</evidence>
<protein>
    <recommendedName>
        <fullName evidence="11">Eukaryotic translation initiation factor 4 gamma 3</fullName>
    </recommendedName>
</protein>
<evidence type="ECO:0000256" key="6">
    <source>
        <dbReference type="SAM" id="MobiDB-lite"/>
    </source>
</evidence>
<feature type="region of interest" description="Disordered" evidence="6">
    <location>
        <begin position="1065"/>
        <end position="1128"/>
    </location>
</feature>
<feature type="compositionally biased region" description="Basic and acidic residues" evidence="6">
    <location>
        <begin position="309"/>
        <end position="332"/>
    </location>
</feature>
<feature type="compositionally biased region" description="Polar residues" evidence="6">
    <location>
        <begin position="162"/>
        <end position="182"/>
    </location>
</feature>
<dbReference type="PROSITE" id="PS51363">
    <property type="entry name" value="W2"/>
    <property type="match status" value="1"/>
</dbReference>
<keyword evidence="5" id="KW-0648">Protein biosynthesis</keyword>
<feature type="compositionally biased region" description="Basic and acidic residues" evidence="6">
    <location>
        <begin position="503"/>
        <end position="517"/>
    </location>
</feature>
<evidence type="ECO:0000313" key="10">
    <source>
        <dbReference type="Proteomes" id="UP001153636"/>
    </source>
</evidence>
<keyword evidence="10" id="KW-1185">Reference proteome</keyword>
<feature type="compositionally biased region" description="Polar residues" evidence="6">
    <location>
        <begin position="721"/>
        <end position="747"/>
    </location>
</feature>
<dbReference type="InterPro" id="IPR003891">
    <property type="entry name" value="Initiation_fac_eIF4g_MI"/>
</dbReference>
<evidence type="ECO:0000313" key="9">
    <source>
        <dbReference type="EMBL" id="CAH1108846.1"/>
    </source>
</evidence>
<feature type="compositionally biased region" description="Polar residues" evidence="6">
    <location>
        <begin position="101"/>
        <end position="132"/>
    </location>
</feature>
<dbReference type="Pfam" id="PF02847">
    <property type="entry name" value="MA3"/>
    <property type="match status" value="1"/>
</dbReference>
<dbReference type="SMART" id="SM00544">
    <property type="entry name" value="MA3"/>
    <property type="match status" value="1"/>
</dbReference>
<evidence type="ECO:0000256" key="3">
    <source>
        <dbReference type="ARBA" id="ARBA00022553"/>
    </source>
</evidence>
<dbReference type="GO" id="GO:0016281">
    <property type="term" value="C:eukaryotic translation initiation factor 4F complex"/>
    <property type="evidence" value="ECO:0007669"/>
    <property type="project" value="TreeGrafter"/>
</dbReference>
<dbReference type="SMART" id="SM00543">
    <property type="entry name" value="MIF4G"/>
    <property type="match status" value="1"/>
</dbReference>
<keyword evidence="3" id="KW-0597">Phosphoprotein</keyword>
<feature type="compositionally biased region" description="Pro residues" evidence="6">
    <location>
        <begin position="1227"/>
        <end position="1237"/>
    </location>
</feature>
<dbReference type="EMBL" id="OV651815">
    <property type="protein sequence ID" value="CAH1108846.1"/>
    <property type="molecule type" value="Genomic_DNA"/>
</dbReference>
<dbReference type="FunFam" id="1.25.40.180:FF:000042">
    <property type="entry name" value="Eukaryotic translation initiation factor 4 gamma"/>
    <property type="match status" value="1"/>
</dbReference>
<feature type="region of interest" description="Disordered" evidence="6">
    <location>
        <begin position="309"/>
        <end position="335"/>
    </location>
</feature>
<feature type="region of interest" description="Disordered" evidence="6">
    <location>
        <begin position="347"/>
        <end position="378"/>
    </location>
</feature>
<dbReference type="InterPro" id="IPR049485">
    <property type="entry name" value="eIF4G1-like_eIF4E-bd"/>
</dbReference>
<dbReference type="SMART" id="SM00515">
    <property type="entry name" value="eIF5C"/>
    <property type="match status" value="1"/>
</dbReference>
<dbReference type="Pfam" id="PF02020">
    <property type="entry name" value="W2"/>
    <property type="match status" value="1"/>
</dbReference>
<feature type="compositionally biased region" description="Basic and acidic residues" evidence="6">
    <location>
        <begin position="1177"/>
        <end position="1186"/>
    </location>
</feature>
<feature type="compositionally biased region" description="Low complexity" evidence="6">
    <location>
        <begin position="1238"/>
        <end position="1263"/>
    </location>
</feature>
<keyword evidence="4" id="KW-0810">Translation regulation</keyword>
<dbReference type="InterPro" id="IPR003307">
    <property type="entry name" value="W2_domain"/>
</dbReference>
<feature type="region of interest" description="Disordered" evidence="6">
    <location>
        <begin position="1177"/>
        <end position="1273"/>
    </location>
</feature>
<gene>
    <name evidence="9" type="ORF">PSYICH_LOCUS8672</name>
</gene>
<feature type="region of interest" description="Disordered" evidence="6">
    <location>
        <begin position="721"/>
        <end position="762"/>
    </location>
</feature>
<dbReference type="FunFam" id="1.25.40.180:FF:000068">
    <property type="entry name" value="Eukaryotic translation initiation factor 4 gamma 1-like Protein"/>
    <property type="match status" value="1"/>
</dbReference>
<evidence type="ECO:0000256" key="1">
    <source>
        <dbReference type="ARBA" id="ARBA00005775"/>
    </source>
</evidence>
<feature type="compositionally biased region" description="Polar residues" evidence="6">
    <location>
        <begin position="365"/>
        <end position="378"/>
    </location>
</feature>
<name>A0A9P0GFD5_9CUCU</name>
<feature type="compositionally biased region" description="Basic and acidic residues" evidence="6">
    <location>
        <begin position="347"/>
        <end position="360"/>
    </location>
</feature>
<evidence type="ECO:0000259" key="8">
    <source>
        <dbReference type="PROSITE" id="PS51366"/>
    </source>
</evidence>
<dbReference type="PANTHER" id="PTHR23253">
    <property type="entry name" value="EUKARYOTIC TRANSLATION INITIATION FACTOR 4 GAMMA"/>
    <property type="match status" value="1"/>
</dbReference>
<dbReference type="OrthoDB" id="514777at2759"/>
<dbReference type="GO" id="GO:0003743">
    <property type="term" value="F:translation initiation factor activity"/>
    <property type="evidence" value="ECO:0007669"/>
    <property type="project" value="UniProtKB-KW"/>
</dbReference>
<dbReference type="SUPFAM" id="SSF48371">
    <property type="entry name" value="ARM repeat"/>
    <property type="match status" value="3"/>
</dbReference>
<evidence type="ECO:0000256" key="5">
    <source>
        <dbReference type="ARBA" id="ARBA00022917"/>
    </source>
</evidence>
<evidence type="ECO:0000259" key="7">
    <source>
        <dbReference type="PROSITE" id="PS51363"/>
    </source>
</evidence>
<feature type="domain" description="MI" evidence="8">
    <location>
        <begin position="1272"/>
        <end position="1395"/>
    </location>
</feature>
<dbReference type="Gene3D" id="1.25.40.180">
    <property type="match status" value="3"/>
</dbReference>
<feature type="compositionally biased region" description="Low complexity" evidence="6">
    <location>
        <begin position="409"/>
        <end position="425"/>
    </location>
</feature>
<keyword evidence="2" id="KW-0396">Initiation factor</keyword>
<dbReference type="Pfam" id="PF21140">
    <property type="entry name" value="eIF4G1-like_eIF4E-bd"/>
    <property type="match status" value="1"/>
</dbReference>
<dbReference type="Proteomes" id="UP001153636">
    <property type="component" value="Chromosome 3"/>
</dbReference>
<evidence type="ECO:0008006" key="11">
    <source>
        <dbReference type="Google" id="ProtNLM"/>
    </source>
</evidence>
<dbReference type="InterPro" id="IPR016024">
    <property type="entry name" value="ARM-type_fold"/>
</dbReference>
<dbReference type="GO" id="GO:0006417">
    <property type="term" value="P:regulation of translation"/>
    <property type="evidence" value="ECO:0007669"/>
    <property type="project" value="UniProtKB-KW"/>
</dbReference>
<evidence type="ECO:0000256" key="4">
    <source>
        <dbReference type="ARBA" id="ARBA00022845"/>
    </source>
</evidence>
<dbReference type="CDD" id="cd11559">
    <property type="entry name" value="W2_eIF4G1_like"/>
    <property type="match status" value="1"/>
</dbReference>
<feature type="region of interest" description="Disordered" evidence="6">
    <location>
        <begin position="158"/>
        <end position="186"/>
    </location>
</feature>
<feature type="compositionally biased region" description="Polar residues" evidence="6">
    <location>
        <begin position="460"/>
        <end position="481"/>
    </location>
</feature>
<dbReference type="GO" id="GO:0003729">
    <property type="term" value="F:mRNA binding"/>
    <property type="evidence" value="ECO:0007669"/>
    <property type="project" value="TreeGrafter"/>
</dbReference>
<proteinExistence type="inferred from homology"/>
<organism evidence="9 10">
    <name type="scientific">Psylliodes chrysocephalus</name>
    <dbReference type="NCBI Taxonomy" id="3402493"/>
    <lineage>
        <taxon>Eukaryota</taxon>
        <taxon>Metazoa</taxon>
        <taxon>Ecdysozoa</taxon>
        <taxon>Arthropoda</taxon>
        <taxon>Hexapoda</taxon>
        <taxon>Insecta</taxon>
        <taxon>Pterygota</taxon>
        <taxon>Neoptera</taxon>
        <taxon>Endopterygota</taxon>
        <taxon>Coleoptera</taxon>
        <taxon>Polyphaga</taxon>
        <taxon>Cucujiformia</taxon>
        <taxon>Chrysomeloidea</taxon>
        <taxon>Chrysomelidae</taxon>
        <taxon>Galerucinae</taxon>
        <taxon>Alticini</taxon>
        <taxon>Psylliodes</taxon>
    </lineage>
</organism>
<feature type="region of interest" description="Disordered" evidence="6">
    <location>
        <begin position="100"/>
        <end position="141"/>
    </location>
</feature>
<sequence length="1635" mass="181945">MVIQVCVNDTLKIMYGVSQKPQQPLFQQTQPHFMQVAAPTQVYISPTSVPYYNHQRPTTGYVSQVPLYQHITYQYGNTPTQTQSIPYNYFPPPMMRPGTIPQASANPNTTQNPMPNVPLVTNNPHPTFQRQPPNKRRPKAISIIDPDTGADRLQEIYEDSSHPPSGESSARQTPQPSAATQSHNKEVQAAFAKQVMLAISNDSAPGEPQHHHTYVPAQPQEEHHSELQTDSSASTVQQANHVVHDQGYAVGPGHQVQHQQPQMNRDQVVQTSKLQAEAKEFVLPVITAKETPIVSANIDAVEVTLPNKLPKDRESPVKGRKQRIGDHKDSSKDISSVTAISKEIFSDNKESSNAKDEVKAMPEISPSSATNPSTNLTQVPVVSKETIAAPKEIIPQALDKQQQRPPPVHLQQPLIQQQPPQQPQQARRDSKDLSPKVLERQDSSGSGSGPAAAHDAKSKPNAQRTASKQGSGGPNNNQKAVITSPAVSVPPPQPAKPTSKSTKKNELNLKGANKEGTDMDAFNDNALNEEENSNVIPTQVVNNSDIINANSLPPTTNSTTPIQTHIADVDPKIETNNKKFDNEMTIKPAEPVTKSFFKNTVDVTAIVKNLPKNIKPYSSTVGQDETDRAALLHSNEKMVQAKNDVNAKTNELSRIENKLPYTGDQWSPANQNGIKKYEKDFLLALKEVPASRIAPDNILDAVLADERGRIYDGRLSMGSRTDFNPSFNTYGRNSSQKGPITGRSSTSKMDRSKGGKGSNIKPTMKVSISVREDVKLHESENAWRPARYQKGEFASDEDRKTEELYRKVRGILNKLTPQKFDTLLNQIKTLSIDTSAKLQGVIDLVFEKAVDEPNFSVAYASMCGHLALIQVPTNSGTEEFVNFRKLLITRCQYEFEKQSVDETIRNQKVKDIEACTDPEKKKDLEFELEEYLRKLRMKSVGNIRFIGELFKQNMLTQSIMLRCLHILLENKDEESLECLCKLLTTIGKELESKQVNLGQIFGQMKQLTDKKESGKISSRIRFMLQDVIDLRYSKWVPRRQDSNPKTIDQIQKDAEQEQMNIQMMNSVPITPRKDDRGGGGGGGGSQSSMNDRKGGRGRNTNDEGWTMPKSKPHFSVQSDKLKAGKAPQLDEPLGTAAQFKWHTGAGANIKPAAQAPITSANMYAALDNIESDRRINSRSGLKDSYHSKGASLERGSYKYDSRIDSRSGSQHRSNDSSASSSQRGTPAPTPISIPPPQLSQQQTPHKQPQVAPVSAAAAAPVPQESENLTDDQRIRRITNSLEEYVSGNCSIDEYFTDISCAVPVSHFPEMVNESYLRILEKSTPVRLKTGDLFAKLIDQGKISPEDYCAGLEELLLQADDLKIDIPKIWDYLAEILVNLITEEAITLKRLQKAMSILIQQNQADKLLAPLFKLVISSKGVNFLQIQWQLFHMQCSDFMDPSRVDAFIKDNHFEFLLGDAPPAGLDQLSYEEIQPKLLSFLRSNRSIDEIQDWVLANVGKEGIKDKKFVRALATAVFEDSINKSHKLSLERLEQHTNLLLKYVDNNSVFELECLYALQALINQMEHPQGVLLNICNKLYEVGTFSQESFLAWEQSQDPAEQEGKGVALKQLTSFICSLKENLDDDETSGSEQDIEE</sequence>
<reference evidence="9" key="1">
    <citation type="submission" date="2022-01" db="EMBL/GenBank/DDBJ databases">
        <authorList>
            <person name="King R."/>
        </authorList>
    </citation>
    <scope>NUCLEOTIDE SEQUENCE</scope>
</reference>
<feature type="compositionally biased region" description="Basic and acidic residues" evidence="6">
    <location>
        <begin position="426"/>
        <end position="442"/>
    </location>
</feature>
<dbReference type="PANTHER" id="PTHR23253:SF78">
    <property type="entry name" value="EUKARYOTIC TRANSLATION INITIATION FACTOR 4G1, ISOFORM B-RELATED"/>
    <property type="match status" value="1"/>
</dbReference>
<dbReference type="PROSITE" id="PS51366">
    <property type="entry name" value="MI"/>
    <property type="match status" value="1"/>
</dbReference>
<feature type="domain" description="W2" evidence="7">
    <location>
        <begin position="1462"/>
        <end position="1627"/>
    </location>
</feature>
<comment type="similarity">
    <text evidence="1">Belongs to the eukaryotic initiation factor 4G family.</text>
</comment>
<feature type="region of interest" description="Disordered" evidence="6">
    <location>
        <begin position="202"/>
        <end position="236"/>
    </location>
</feature>
<dbReference type="InterPro" id="IPR003890">
    <property type="entry name" value="MIF4G-like_typ-3"/>
</dbReference>
<dbReference type="Pfam" id="PF02854">
    <property type="entry name" value="MIF4G"/>
    <property type="match status" value="1"/>
</dbReference>